<evidence type="ECO:0000313" key="1">
    <source>
        <dbReference type="EMBL" id="CAH1520923.1"/>
    </source>
</evidence>
<reference evidence="1" key="1">
    <citation type="submission" date="2022-01" db="EMBL/GenBank/DDBJ databases">
        <authorList>
            <person name="Lagorce A."/>
        </authorList>
    </citation>
    <scope>NUCLEOTIDE SEQUENCE</scope>
    <source>
        <strain evidence="1">Th15_F1_D04</strain>
    </source>
</reference>
<sequence length="90" mass="10436">MPDVERIKDESIELPNAYRSWLEYWETVQNQQATNCCNSRCLERAELGCLVRNKTTQETFVTALCPLCASDTNKKVHITKRLLAKKPYTK</sequence>
<dbReference type="AlphaFoldDB" id="A0AAU9PZ12"/>
<dbReference type="EMBL" id="CAKMTQ010000001">
    <property type="protein sequence ID" value="CAH1520923.1"/>
    <property type="molecule type" value="Genomic_DNA"/>
</dbReference>
<proteinExistence type="predicted"/>
<accession>A0AAU9PZ12</accession>
<gene>
    <name evidence="1" type="ORF">THF1D04_10503</name>
</gene>
<dbReference type="KEGG" id="vow:A9237_01160"/>
<comment type="caution">
    <text evidence="1">The sequence shown here is derived from an EMBL/GenBank/DDBJ whole genome shotgun (WGS) entry which is preliminary data.</text>
</comment>
<protein>
    <submittedName>
        <fullName evidence="1">Uncharacterized protein</fullName>
    </submittedName>
</protein>
<evidence type="ECO:0000313" key="2">
    <source>
        <dbReference type="Proteomes" id="UP001295420"/>
    </source>
</evidence>
<dbReference type="Proteomes" id="UP001295420">
    <property type="component" value="Unassembled WGS sequence"/>
</dbReference>
<name>A0AAU9PZ12_9VIBR</name>
<organism evidence="1 2">
    <name type="scientific">Vibrio owensii</name>
    <dbReference type="NCBI Taxonomy" id="696485"/>
    <lineage>
        <taxon>Bacteria</taxon>
        <taxon>Pseudomonadati</taxon>
        <taxon>Pseudomonadota</taxon>
        <taxon>Gammaproteobacteria</taxon>
        <taxon>Vibrionales</taxon>
        <taxon>Vibrionaceae</taxon>
        <taxon>Vibrio</taxon>
    </lineage>
</organism>